<keyword evidence="5" id="KW-1185">Reference proteome</keyword>
<feature type="compositionally biased region" description="Polar residues" evidence="2">
    <location>
        <begin position="521"/>
        <end position="538"/>
    </location>
</feature>
<comment type="caution">
    <text evidence="4">The sequence shown here is derived from an EMBL/GenBank/DDBJ whole genome shotgun (WGS) entry which is preliminary data.</text>
</comment>
<evidence type="ECO:0000256" key="2">
    <source>
        <dbReference type="SAM" id="MobiDB-lite"/>
    </source>
</evidence>
<dbReference type="Proteomes" id="UP000308267">
    <property type="component" value="Unassembled WGS sequence"/>
</dbReference>
<name>A0A4S2LZD1_OPIFE</name>
<proteinExistence type="predicted"/>
<reference evidence="4 5" key="1">
    <citation type="journal article" date="2019" name="BMC Genomics">
        <title>New insights from Opisthorchis felineus genome: update on genomics of the epidemiologically important liver flukes.</title>
        <authorList>
            <person name="Ershov N.I."/>
            <person name="Mordvinov V.A."/>
            <person name="Prokhortchouk E.B."/>
            <person name="Pakharukova M.Y."/>
            <person name="Gunbin K.V."/>
            <person name="Ustyantsev K."/>
            <person name="Genaev M.A."/>
            <person name="Blinov A.G."/>
            <person name="Mazur A."/>
            <person name="Boulygina E."/>
            <person name="Tsygankova S."/>
            <person name="Khrameeva E."/>
            <person name="Chekanov N."/>
            <person name="Fan G."/>
            <person name="Xiao A."/>
            <person name="Zhang H."/>
            <person name="Xu X."/>
            <person name="Yang H."/>
            <person name="Solovyev V."/>
            <person name="Lee S.M."/>
            <person name="Liu X."/>
            <person name="Afonnikov D.A."/>
            <person name="Skryabin K.G."/>
        </authorList>
    </citation>
    <scope>NUCLEOTIDE SEQUENCE [LARGE SCALE GENOMIC DNA]</scope>
    <source>
        <strain evidence="4">AK-0245</strain>
        <tissue evidence="4">Whole organism</tissue>
    </source>
</reference>
<dbReference type="PROSITE" id="PS50095">
    <property type="entry name" value="PLAT"/>
    <property type="match status" value="1"/>
</dbReference>
<protein>
    <recommendedName>
        <fullName evidence="3">PLAT domain-containing protein</fullName>
    </recommendedName>
</protein>
<comment type="caution">
    <text evidence="1">Lacks conserved residue(s) required for the propagation of feature annotation.</text>
</comment>
<dbReference type="EMBL" id="SJOL01006438">
    <property type="protein sequence ID" value="TGZ66848.1"/>
    <property type="molecule type" value="Genomic_DNA"/>
</dbReference>
<dbReference type="SUPFAM" id="SSF49723">
    <property type="entry name" value="Lipase/lipooxygenase domain (PLAT/LH2 domain)"/>
    <property type="match status" value="1"/>
</dbReference>
<dbReference type="InterPro" id="IPR001024">
    <property type="entry name" value="PLAT/LH2_dom"/>
</dbReference>
<sequence length="1425" mass="157835">MAELATIIKEVAEQLVLYFNKRRLEVGWDDSNPKNVVTHLIPKPKLANRRAFYAVQRFPELRKLLTLLETEGYTVDEPKTEAYIKSALEECVSKMNFLTYQDLWHTLGLFTKPSRQVTPFISADRNSLLEVGDTFPPVTGVVSPSRRAITPAISKSSAERIINYASKMIANLLRLTKTAYIQQNERKSLGRHLSRPTDQKSPKQKKRLNVPSNESSTTQPLPTSRTATVNTPVFKLEHVFSTDRSDEDKLLKDQAKDTYHVKPKADGKNSKCTLFTRISTDTSSDFSGAIEKCKVETSKTYLGRPACKVSTSAHSEGGSDVDERKPANVLGGLHSKSAVKRNLRNLLPQTSFSSTKTDSNCWVHKSDTQDKQLRLPTRSTETNHLGPPTISEPIFGTSKHADVMSSKEIIQQARKYGTPNFVARMRNELRRAQTTSEPLEGYWIPRRHLYSFDLLKTKQETLKNGVRRLRSVPVRAVPLQEPGSLKRYRELSTGLIKPTEVPSSCAGEYALKKLDSATPKLSNAETSNSVHGCTSPLNSGAAPTDQDFVTSGQVVSDQNDHPLETSPKRKRSTVSRQVVHPVKKTGDHINSEQLKKLALVTANALTEALGIPSNDLKTQIVQGSGEAVVDSKPRASKVSRKMNRVSEEVKAAKDVKISDASTTSSADNVVYRVRVESVRHYRLQQADCYRDFYAPSTTHLPNPTPPMSIVLRGMNCSSPSLELVSAELARLGEVAGHTVILRDPQMLGRRSAGAKHVFGDVPVRKPLSPSFIATITNEGCPQVDYFAIVCSSLGKIIGVDIRPVPNGVKNSRYEWFIKKITIDELERQKKYHFSCDQWLTLEAKNIPCKRVRTSPKVKMMKKCATVSVPQNTLSHCSVPRSNVTQLLSESHAAGLSKTCLLKQASDFLPEVVERGPKALNADATCMTGSNGTACALRSAVESVLFQLPKIHTLLGFVSTLRGLWTDEVISSEEAGQPLPFSAGQAPVVAEVEAWASYIAEWYSAIGINSQLFVNQADFPDGHHLQPVHESVNDLSTHSAIVFTVMEMLPATRALFVDDVKSYPSFLRAICSHAITFFNDCDTRATRIGKIDQLPIPDLVTAIETCSPLPVLGINFATQCHTNIPRIASIQPYSPEYLDEPSDSEQYTYPATVISGRNSELERTASIEHSQPVEVYGTGKRLILDTEDIITPPENGMVVVQADLNSWSSTNELQQQLGLLEPVDPATVDTKDTTENRGPLQLADVYFDPNYSTPVTAIDDQSARNATQDSQCSNISLPFLNDGALEERLRQIAGLSIHKPTHSSLNGTDGQMPEYYLSSDIHTPIQEQDPTDKFELRHVSGLGDQTNENNRTSWISQIQPVTWTDNLEALRSQHWETLVQLSRSPFLEWDSELSLIVNQPTDKPLGSASEIRCEQSVAIVMHESML</sequence>
<evidence type="ECO:0000259" key="3">
    <source>
        <dbReference type="PROSITE" id="PS50095"/>
    </source>
</evidence>
<evidence type="ECO:0000313" key="4">
    <source>
        <dbReference type="EMBL" id="TGZ66848.1"/>
    </source>
</evidence>
<feature type="compositionally biased region" description="Polar residues" evidence="2">
    <location>
        <begin position="210"/>
        <end position="229"/>
    </location>
</feature>
<dbReference type="OrthoDB" id="6236019at2759"/>
<evidence type="ECO:0000313" key="5">
    <source>
        <dbReference type="Proteomes" id="UP000308267"/>
    </source>
</evidence>
<gene>
    <name evidence="4" type="ORF">CRM22_005124</name>
</gene>
<organism evidence="4 5">
    <name type="scientific">Opisthorchis felineus</name>
    <dbReference type="NCBI Taxonomy" id="147828"/>
    <lineage>
        <taxon>Eukaryota</taxon>
        <taxon>Metazoa</taxon>
        <taxon>Spiralia</taxon>
        <taxon>Lophotrochozoa</taxon>
        <taxon>Platyhelminthes</taxon>
        <taxon>Trematoda</taxon>
        <taxon>Digenea</taxon>
        <taxon>Opisthorchiida</taxon>
        <taxon>Opisthorchiata</taxon>
        <taxon>Opisthorchiidae</taxon>
        <taxon>Opisthorchis</taxon>
    </lineage>
</organism>
<feature type="compositionally biased region" description="Basic and acidic residues" evidence="2">
    <location>
        <begin position="558"/>
        <end position="567"/>
    </location>
</feature>
<accession>A0A4S2LZD1</accession>
<dbReference type="Gene3D" id="2.60.60.20">
    <property type="entry name" value="PLAT/LH2 domain"/>
    <property type="match status" value="1"/>
</dbReference>
<feature type="region of interest" description="Disordered" evidence="2">
    <location>
        <begin position="186"/>
        <end position="229"/>
    </location>
</feature>
<evidence type="ECO:0000256" key="1">
    <source>
        <dbReference type="PROSITE-ProRule" id="PRU00152"/>
    </source>
</evidence>
<dbReference type="InterPro" id="IPR036392">
    <property type="entry name" value="PLAT/LH2_dom_sf"/>
</dbReference>
<feature type="compositionally biased region" description="Polar residues" evidence="2">
    <location>
        <begin position="547"/>
        <end position="557"/>
    </location>
</feature>
<feature type="domain" description="PLAT" evidence="3">
    <location>
        <begin position="717"/>
        <end position="853"/>
    </location>
</feature>
<feature type="region of interest" description="Disordered" evidence="2">
    <location>
        <begin position="521"/>
        <end position="577"/>
    </location>
</feature>